<sequence length="145" mass="16572">MKTLITLISTAVLTFLSSMILANTKAEPIKFLKAESIIDHYIDATTNGETSLLKYLFTEDFKFSSPNNSNKDQVTRSTYIKHLKGTKGLKLDVTTSYTFVEKNNDCSIVRVESKFEKFSKYEYVTLCNTNEGWKIRNIVATYPEK</sequence>
<evidence type="ECO:0000256" key="1">
    <source>
        <dbReference type="SAM" id="SignalP"/>
    </source>
</evidence>
<reference evidence="3" key="1">
    <citation type="submission" date="2016-10" db="EMBL/GenBank/DDBJ databases">
        <authorList>
            <person name="Varghese N."/>
            <person name="Submissions S."/>
        </authorList>
    </citation>
    <scope>NUCLEOTIDE SEQUENCE [LARGE SCALE GENOMIC DNA]</scope>
    <source>
        <strain evidence="3">DSM 22361</strain>
    </source>
</reference>
<dbReference type="OrthoDB" id="764454at2"/>
<dbReference type="InterPro" id="IPR032710">
    <property type="entry name" value="NTF2-like_dom_sf"/>
</dbReference>
<dbReference type="EMBL" id="FNUT01000011">
    <property type="protein sequence ID" value="SEG63511.1"/>
    <property type="molecule type" value="Genomic_DNA"/>
</dbReference>
<dbReference type="AlphaFoldDB" id="A0A1H6BS19"/>
<proteinExistence type="predicted"/>
<feature type="chain" id="PRO_5009294168" evidence="1">
    <location>
        <begin position="23"/>
        <end position="145"/>
    </location>
</feature>
<organism evidence="2 3">
    <name type="scientific">Sphingobacterium lactis</name>
    <dbReference type="NCBI Taxonomy" id="797291"/>
    <lineage>
        <taxon>Bacteria</taxon>
        <taxon>Pseudomonadati</taxon>
        <taxon>Bacteroidota</taxon>
        <taxon>Sphingobacteriia</taxon>
        <taxon>Sphingobacteriales</taxon>
        <taxon>Sphingobacteriaceae</taxon>
        <taxon>Sphingobacterium</taxon>
    </lineage>
</organism>
<name>A0A1H6BS19_9SPHI</name>
<dbReference type="InterPro" id="IPR039437">
    <property type="entry name" value="FrzH/put_lumazine-bd"/>
</dbReference>
<evidence type="ECO:0000313" key="3">
    <source>
        <dbReference type="Proteomes" id="UP000236731"/>
    </source>
</evidence>
<dbReference type="RefSeq" id="WP_103907374.1">
    <property type="nucleotide sequence ID" value="NZ_CP049246.1"/>
</dbReference>
<protein>
    <submittedName>
        <fullName evidence="2">Putative lumazine-binding</fullName>
    </submittedName>
</protein>
<gene>
    <name evidence="2" type="ORF">SAMN05421877_11199</name>
</gene>
<accession>A0A1H6BS19</accession>
<dbReference type="Proteomes" id="UP000236731">
    <property type="component" value="Unassembled WGS sequence"/>
</dbReference>
<dbReference type="Gene3D" id="3.10.450.50">
    <property type="match status" value="1"/>
</dbReference>
<evidence type="ECO:0000313" key="2">
    <source>
        <dbReference type="EMBL" id="SEG63511.1"/>
    </source>
</evidence>
<feature type="signal peptide" evidence="1">
    <location>
        <begin position="1"/>
        <end position="22"/>
    </location>
</feature>
<keyword evidence="3" id="KW-1185">Reference proteome</keyword>
<dbReference type="SUPFAM" id="SSF54427">
    <property type="entry name" value="NTF2-like"/>
    <property type="match status" value="1"/>
</dbReference>
<dbReference type="Pfam" id="PF12893">
    <property type="entry name" value="Lumazine_bd_2"/>
    <property type="match status" value="1"/>
</dbReference>
<keyword evidence="1" id="KW-0732">Signal</keyword>